<keyword evidence="2" id="KW-1185">Reference proteome</keyword>
<sequence length="75" mass="8289">MRVLVRINGTPPISIHPAHSLPPHPNIDECFQADRTKAEETEAHPLTTLDVARAGRCLSDSPPMFASIAFLLRFL</sequence>
<dbReference type="Proteomes" id="UP001281761">
    <property type="component" value="Unassembled WGS sequence"/>
</dbReference>
<evidence type="ECO:0000313" key="2">
    <source>
        <dbReference type="Proteomes" id="UP001281761"/>
    </source>
</evidence>
<evidence type="ECO:0000313" key="1">
    <source>
        <dbReference type="EMBL" id="KAK2952715.1"/>
    </source>
</evidence>
<organism evidence="1 2">
    <name type="scientific">Blattamonas nauphoetae</name>
    <dbReference type="NCBI Taxonomy" id="2049346"/>
    <lineage>
        <taxon>Eukaryota</taxon>
        <taxon>Metamonada</taxon>
        <taxon>Preaxostyla</taxon>
        <taxon>Oxymonadida</taxon>
        <taxon>Blattamonas</taxon>
    </lineage>
</organism>
<gene>
    <name evidence="1" type="ORF">BLNAU_12364</name>
</gene>
<proteinExistence type="predicted"/>
<protein>
    <submittedName>
        <fullName evidence="1">Uncharacterized protein</fullName>
    </submittedName>
</protein>
<name>A0ABQ9XMJ2_9EUKA</name>
<comment type="caution">
    <text evidence="1">The sequence shown here is derived from an EMBL/GenBank/DDBJ whole genome shotgun (WGS) entry which is preliminary data.</text>
</comment>
<dbReference type="EMBL" id="JARBJD010000100">
    <property type="protein sequence ID" value="KAK2952715.1"/>
    <property type="molecule type" value="Genomic_DNA"/>
</dbReference>
<accession>A0ABQ9XMJ2</accession>
<reference evidence="1 2" key="1">
    <citation type="journal article" date="2022" name="bioRxiv">
        <title>Genomics of Preaxostyla Flagellates Illuminates Evolutionary Transitions and the Path Towards Mitochondrial Loss.</title>
        <authorList>
            <person name="Novak L.V.F."/>
            <person name="Treitli S.C."/>
            <person name="Pyrih J."/>
            <person name="Halakuc P."/>
            <person name="Pipaliya S.V."/>
            <person name="Vacek V."/>
            <person name="Brzon O."/>
            <person name="Soukal P."/>
            <person name="Eme L."/>
            <person name="Dacks J.B."/>
            <person name="Karnkowska A."/>
            <person name="Elias M."/>
            <person name="Hampl V."/>
        </authorList>
    </citation>
    <scope>NUCLEOTIDE SEQUENCE [LARGE SCALE GENOMIC DNA]</scope>
    <source>
        <strain evidence="1">NAU3</strain>
        <tissue evidence="1">Gut</tissue>
    </source>
</reference>